<sequence length="47" mass="5094">MIRAIDVCAGAGGWAVEVRTAHAILAALCDEVIDLERQRIRAAEQCQ</sequence>
<evidence type="ECO:0000313" key="1">
    <source>
        <dbReference type="EMBL" id="KKN32685.1"/>
    </source>
</evidence>
<reference evidence="1" key="1">
    <citation type="journal article" date="2015" name="Nature">
        <title>Complex archaea that bridge the gap between prokaryotes and eukaryotes.</title>
        <authorList>
            <person name="Spang A."/>
            <person name="Saw J.H."/>
            <person name="Jorgensen S.L."/>
            <person name="Zaremba-Niedzwiedzka K."/>
            <person name="Martijn J."/>
            <person name="Lind A.E."/>
            <person name="van Eijk R."/>
            <person name="Schleper C."/>
            <person name="Guy L."/>
            <person name="Ettema T.J."/>
        </authorList>
    </citation>
    <scope>NUCLEOTIDE SEQUENCE</scope>
</reference>
<accession>A0A0F9PLN1</accession>
<gene>
    <name evidence="1" type="ORF">LCGC14_0811460</name>
</gene>
<name>A0A0F9PLN1_9ZZZZ</name>
<protein>
    <submittedName>
        <fullName evidence="1">Uncharacterized protein</fullName>
    </submittedName>
</protein>
<proteinExistence type="predicted"/>
<dbReference type="AlphaFoldDB" id="A0A0F9PLN1"/>
<organism evidence="1">
    <name type="scientific">marine sediment metagenome</name>
    <dbReference type="NCBI Taxonomy" id="412755"/>
    <lineage>
        <taxon>unclassified sequences</taxon>
        <taxon>metagenomes</taxon>
        <taxon>ecological metagenomes</taxon>
    </lineage>
</organism>
<comment type="caution">
    <text evidence="1">The sequence shown here is derived from an EMBL/GenBank/DDBJ whole genome shotgun (WGS) entry which is preliminary data.</text>
</comment>
<dbReference type="EMBL" id="LAZR01002235">
    <property type="protein sequence ID" value="KKN32685.1"/>
    <property type="molecule type" value="Genomic_DNA"/>
</dbReference>